<organism evidence="1 2">
    <name type="scientific">Vibrio tasmaniensis 1F-267</name>
    <dbReference type="NCBI Taxonomy" id="1191324"/>
    <lineage>
        <taxon>Bacteria</taxon>
        <taxon>Pseudomonadati</taxon>
        <taxon>Pseudomonadota</taxon>
        <taxon>Gammaproteobacteria</taxon>
        <taxon>Vibrionales</taxon>
        <taxon>Vibrionaceae</taxon>
        <taxon>Vibrio</taxon>
    </lineage>
</organism>
<accession>A0ABX3B7U6</accession>
<proteinExistence type="predicted"/>
<dbReference type="RefSeq" id="WP_017103927.1">
    <property type="nucleotide sequence ID" value="NZ_AJZO02000105.1"/>
</dbReference>
<protein>
    <submittedName>
        <fullName evidence="1">Uncharacterized protein</fullName>
    </submittedName>
</protein>
<name>A0ABX3B7U6_9VIBR</name>
<sequence>MSKESVDLREVSLAELEINAGLRANKAGAKQKNMSFSLYLAGLCILLGSKSQVHIFTGMGRKEISDHIERLDKYELAIEGAEQLPINGKFSEYVAAPQECPLTIKFWLSQIVTSFENQLTGSGKYRITSNEVGTTLHEEVAIESCILGEPETLSLTELRKKHKTTPRTNGLERAKSDQCSNRYSELLRSLVKVKKQSHSL</sequence>
<dbReference type="Proteomes" id="UP000094638">
    <property type="component" value="Unassembled WGS sequence"/>
</dbReference>
<dbReference type="EMBL" id="AJZO02000105">
    <property type="protein sequence ID" value="OEF51048.1"/>
    <property type="molecule type" value="Genomic_DNA"/>
</dbReference>
<reference evidence="1 2" key="1">
    <citation type="journal article" date="2012" name="Science">
        <title>Ecological populations of bacteria act as socially cohesive units of antibiotic production and resistance.</title>
        <authorList>
            <person name="Cordero O.X."/>
            <person name="Wildschutte H."/>
            <person name="Kirkup B."/>
            <person name="Proehl S."/>
            <person name="Ngo L."/>
            <person name="Hussain F."/>
            <person name="Le Roux F."/>
            <person name="Mincer T."/>
            <person name="Polz M.F."/>
        </authorList>
    </citation>
    <scope>NUCLEOTIDE SEQUENCE [LARGE SCALE GENOMIC DNA]</scope>
    <source>
        <strain evidence="1 2">1F-267</strain>
    </source>
</reference>
<comment type="caution">
    <text evidence="1">The sequence shown here is derived from an EMBL/GenBank/DDBJ whole genome shotgun (WGS) entry which is preliminary data.</text>
</comment>
<evidence type="ECO:0000313" key="1">
    <source>
        <dbReference type="EMBL" id="OEF51048.1"/>
    </source>
</evidence>
<keyword evidence="2" id="KW-1185">Reference proteome</keyword>
<evidence type="ECO:0000313" key="2">
    <source>
        <dbReference type="Proteomes" id="UP000094638"/>
    </source>
</evidence>
<gene>
    <name evidence="1" type="ORF">A163_19885</name>
</gene>